<dbReference type="SUPFAM" id="SSF52922">
    <property type="entry name" value="TK C-terminal domain-like"/>
    <property type="match status" value="1"/>
</dbReference>
<keyword evidence="3" id="KW-0786">Thiamine pyrophosphate</keyword>
<sequence>MNSSVTSAPWRNRVERKLTIAKAINEAIAQEMRIDPRVFLMGEDIGAIGGIWGHTGGLLDEFGAERVRDTPISETAFIGAAVGAANLGLRPIVELMFVDFFGVCMDAIYNLAAKSSYHSNGRFKAPMVILTAIGGGYSDSTQHSQCLYATFAHLPGLKIVLPSNAYDAKGLLTAAMRDDNPVLFMFHKNLQGMGFLGTVKTAITDVPDDGYEVPIGVANIVRPGRDVTLVGLGATVHQAMEAAGRLSQQGVDAEVIDLRTIVPLDRNAIVRSVTKTGRMLVIDDDYRNCGLAGEIIATVAELGVPLRAPLRRLTYPDIPTPFARSMEQFALPNADRIVDEALNLVTGAAK</sequence>
<dbReference type="CDD" id="cd07036">
    <property type="entry name" value="TPP_PYR_E1-PDHc-beta_like"/>
    <property type="match status" value="1"/>
</dbReference>
<dbReference type="SMART" id="SM00861">
    <property type="entry name" value="Transket_pyr"/>
    <property type="match status" value="1"/>
</dbReference>
<dbReference type="FunFam" id="3.40.50.970:FF:000001">
    <property type="entry name" value="Pyruvate dehydrogenase E1 beta subunit"/>
    <property type="match status" value="1"/>
</dbReference>
<protein>
    <submittedName>
        <fullName evidence="5">Transketolase, central region</fullName>
    </submittedName>
</protein>
<keyword evidence="2" id="KW-0560">Oxidoreductase</keyword>
<dbReference type="InterPro" id="IPR005475">
    <property type="entry name" value="Transketolase-like_Pyr-bd"/>
</dbReference>
<dbReference type="InterPro" id="IPR009014">
    <property type="entry name" value="Transketo_C/PFOR_II"/>
</dbReference>
<dbReference type="SUPFAM" id="SSF52518">
    <property type="entry name" value="Thiamin diphosphate-binding fold (THDP-binding)"/>
    <property type="match status" value="1"/>
</dbReference>
<dbReference type="Proteomes" id="UP000001989">
    <property type="component" value="Chromosome"/>
</dbReference>
<feature type="domain" description="Transketolase-like pyrimidine-binding" evidence="4">
    <location>
        <begin position="18"/>
        <end position="193"/>
    </location>
</feature>
<dbReference type="OrthoDB" id="7821727at2"/>
<dbReference type="GO" id="GO:0016491">
    <property type="term" value="F:oxidoreductase activity"/>
    <property type="evidence" value="ECO:0007669"/>
    <property type="project" value="UniProtKB-KW"/>
</dbReference>
<accession>A0A9J9H998</accession>
<dbReference type="PANTHER" id="PTHR43257">
    <property type="entry name" value="PYRUVATE DEHYDROGENASE E1 COMPONENT BETA SUBUNIT"/>
    <property type="match status" value="1"/>
</dbReference>
<evidence type="ECO:0000313" key="5">
    <source>
        <dbReference type="EMBL" id="ABQ67034.1"/>
    </source>
</evidence>
<dbReference type="KEGG" id="swi:Swit_0667"/>
<evidence type="ECO:0000256" key="1">
    <source>
        <dbReference type="ARBA" id="ARBA00001964"/>
    </source>
</evidence>
<evidence type="ECO:0000259" key="4">
    <source>
        <dbReference type="SMART" id="SM00861"/>
    </source>
</evidence>
<name>A0A9J9H998_RHIWR</name>
<dbReference type="Gene3D" id="3.40.50.920">
    <property type="match status" value="1"/>
</dbReference>
<comment type="cofactor">
    <cofactor evidence="1">
        <name>thiamine diphosphate</name>
        <dbReference type="ChEBI" id="CHEBI:58937"/>
    </cofactor>
</comment>
<dbReference type="Pfam" id="PF02780">
    <property type="entry name" value="Transketolase_C"/>
    <property type="match status" value="1"/>
</dbReference>
<evidence type="ECO:0000256" key="2">
    <source>
        <dbReference type="ARBA" id="ARBA00023002"/>
    </source>
</evidence>
<dbReference type="Gene3D" id="3.40.50.970">
    <property type="match status" value="1"/>
</dbReference>
<dbReference type="AlphaFoldDB" id="A0A9J9H998"/>
<dbReference type="FunFam" id="3.40.50.920:FF:000001">
    <property type="entry name" value="Pyruvate dehydrogenase E1 beta subunit"/>
    <property type="match status" value="1"/>
</dbReference>
<keyword evidence="6" id="KW-1185">Reference proteome</keyword>
<dbReference type="InterPro" id="IPR033248">
    <property type="entry name" value="Transketolase_C"/>
</dbReference>
<evidence type="ECO:0000256" key="3">
    <source>
        <dbReference type="ARBA" id="ARBA00023052"/>
    </source>
</evidence>
<proteinExistence type="predicted"/>
<evidence type="ECO:0000313" key="6">
    <source>
        <dbReference type="Proteomes" id="UP000001989"/>
    </source>
</evidence>
<reference evidence="5 6" key="1">
    <citation type="journal article" date="2010" name="J. Bacteriol.">
        <title>Genome sequence of the dioxin-mineralizing bacterium Sphingomonas wittichii RW1.</title>
        <authorList>
            <person name="Miller T.R."/>
            <person name="Delcher A.L."/>
            <person name="Salzberg S.L."/>
            <person name="Saunders E."/>
            <person name="Detter J.C."/>
            <person name="Halden R.U."/>
        </authorList>
    </citation>
    <scope>NUCLEOTIDE SEQUENCE [LARGE SCALE GENOMIC DNA]</scope>
    <source>
        <strain evidence="6">DSM 6014 / CCUG 31198 / JCM 15750 / NBRC 105917 / EY 4224 / RW1</strain>
    </source>
</reference>
<dbReference type="PANTHER" id="PTHR43257:SF2">
    <property type="entry name" value="PYRUVATE DEHYDROGENASE E1 COMPONENT SUBUNIT BETA"/>
    <property type="match status" value="1"/>
</dbReference>
<dbReference type="Pfam" id="PF02779">
    <property type="entry name" value="Transket_pyr"/>
    <property type="match status" value="1"/>
</dbReference>
<dbReference type="EMBL" id="CP000699">
    <property type="protein sequence ID" value="ABQ67034.1"/>
    <property type="molecule type" value="Genomic_DNA"/>
</dbReference>
<organism evidence="5 6">
    <name type="scientific">Rhizorhabdus wittichii (strain DSM 6014 / CCUG 31198 / JCM 15750 / NBRC 105917 / EY 4224 / RW1)</name>
    <name type="common">Sphingomonas wittichii</name>
    <dbReference type="NCBI Taxonomy" id="392499"/>
    <lineage>
        <taxon>Bacteria</taxon>
        <taxon>Pseudomonadati</taxon>
        <taxon>Pseudomonadota</taxon>
        <taxon>Alphaproteobacteria</taxon>
        <taxon>Sphingomonadales</taxon>
        <taxon>Sphingomonadaceae</taxon>
        <taxon>Rhizorhabdus</taxon>
    </lineage>
</organism>
<dbReference type="InterPro" id="IPR029061">
    <property type="entry name" value="THDP-binding"/>
</dbReference>
<gene>
    <name evidence="5" type="ordered locus">Swit_0667</name>
</gene>